<feature type="domain" description="EGF-like" evidence="6">
    <location>
        <begin position="220"/>
        <end position="256"/>
    </location>
</feature>
<dbReference type="Pfam" id="PF00008">
    <property type="entry name" value="EGF"/>
    <property type="match status" value="1"/>
</dbReference>
<dbReference type="HOGENOM" id="CLU_654779_0_0_1"/>
<dbReference type="Ensembl" id="ENSCINT00000014264.3">
    <property type="protein sequence ID" value="ENSCINP00000014264.3"/>
    <property type="gene ID" value="ENSCING00000006949.3"/>
</dbReference>
<feature type="domain" description="EGF-like" evidence="6">
    <location>
        <begin position="140"/>
        <end position="179"/>
    </location>
</feature>
<dbReference type="STRING" id="7719.ENSCINP00000014264"/>
<evidence type="ECO:0000256" key="2">
    <source>
        <dbReference type="ARBA" id="ARBA00022737"/>
    </source>
</evidence>
<evidence type="ECO:0000313" key="7">
    <source>
        <dbReference type="Ensembl" id="ENSCINP00000014264.3"/>
    </source>
</evidence>
<keyword evidence="8" id="KW-1185">Reference proteome</keyword>
<dbReference type="GO" id="GO:0005509">
    <property type="term" value="F:calcium ion binding"/>
    <property type="evidence" value="ECO:0007669"/>
    <property type="project" value="InterPro"/>
</dbReference>
<feature type="disulfide bond" evidence="4">
    <location>
        <begin position="95"/>
        <end position="104"/>
    </location>
</feature>
<reference evidence="7" key="3">
    <citation type="submission" date="2025-08" db="UniProtKB">
        <authorList>
            <consortium name="Ensembl"/>
        </authorList>
    </citation>
    <scope>IDENTIFICATION</scope>
</reference>
<dbReference type="InterPro" id="IPR000742">
    <property type="entry name" value="EGF"/>
</dbReference>
<feature type="disulfide bond" evidence="4">
    <location>
        <begin position="284"/>
        <end position="293"/>
    </location>
</feature>
<dbReference type="InterPro" id="IPR001881">
    <property type="entry name" value="EGF-like_Ca-bd_dom"/>
</dbReference>
<protein>
    <recommendedName>
        <fullName evidence="6">EGF-like domain-containing protein</fullName>
    </recommendedName>
</protein>
<dbReference type="SMART" id="SM00179">
    <property type="entry name" value="EGF_CA"/>
    <property type="match status" value="3"/>
</dbReference>
<reference evidence="7" key="2">
    <citation type="journal article" date="2008" name="Genome Biol.">
        <title>Improved genome assembly and evidence-based global gene model set for the chordate Ciona intestinalis: new insight into intron and operon populations.</title>
        <authorList>
            <person name="Satou Y."/>
            <person name="Mineta K."/>
            <person name="Ogasawara M."/>
            <person name="Sasakura Y."/>
            <person name="Shoguchi E."/>
            <person name="Ueno K."/>
            <person name="Yamada L."/>
            <person name="Matsumoto J."/>
            <person name="Wasserscheid J."/>
            <person name="Dewar K."/>
            <person name="Wiley G.B."/>
            <person name="Macmil S.L."/>
            <person name="Roe B.A."/>
            <person name="Zeller R.W."/>
            <person name="Hastings K.E."/>
            <person name="Lemaire P."/>
            <person name="Lindquist E."/>
            <person name="Endo T."/>
            <person name="Hotta K."/>
            <person name="Inaba K."/>
        </authorList>
    </citation>
    <scope>NUCLEOTIDE SEQUENCE [LARGE SCALE GENOMIC DNA]</scope>
    <source>
        <strain evidence="7">wild type</strain>
    </source>
</reference>
<dbReference type="InterPro" id="IPR051022">
    <property type="entry name" value="Notch_Cell-Fate_Det"/>
</dbReference>
<dbReference type="Gene3D" id="2.10.25.10">
    <property type="entry name" value="Laminin"/>
    <property type="match status" value="4"/>
</dbReference>
<dbReference type="SUPFAM" id="SSF57196">
    <property type="entry name" value="EGF/Laminin"/>
    <property type="match status" value="2"/>
</dbReference>
<reference evidence="7" key="4">
    <citation type="submission" date="2025-09" db="UniProtKB">
        <authorList>
            <consortium name="Ensembl"/>
        </authorList>
    </citation>
    <scope>IDENTIFICATION</scope>
</reference>
<evidence type="ECO:0000256" key="4">
    <source>
        <dbReference type="PROSITE-ProRule" id="PRU00076"/>
    </source>
</evidence>
<dbReference type="Proteomes" id="UP000008144">
    <property type="component" value="Chromosome 9"/>
</dbReference>
<keyword evidence="3 4" id="KW-1015">Disulfide bond</keyword>
<evidence type="ECO:0000256" key="1">
    <source>
        <dbReference type="ARBA" id="ARBA00022536"/>
    </source>
</evidence>
<keyword evidence="2" id="KW-0677">Repeat</keyword>
<evidence type="ECO:0000259" key="6">
    <source>
        <dbReference type="PROSITE" id="PS50026"/>
    </source>
</evidence>
<keyword evidence="5" id="KW-0732">Signal</keyword>
<name>F6VN18_CIOIN</name>
<dbReference type="EMBL" id="EAAA01002947">
    <property type="status" value="NOT_ANNOTATED_CDS"/>
    <property type="molecule type" value="Genomic_DNA"/>
</dbReference>
<feature type="chain" id="PRO_5003348868" description="EGF-like domain-containing protein" evidence="5">
    <location>
        <begin position="19"/>
        <end position="420"/>
    </location>
</feature>
<comment type="caution">
    <text evidence="4">Lacks conserved residue(s) required for the propagation of feature annotation.</text>
</comment>
<dbReference type="PROSITE" id="PS01186">
    <property type="entry name" value="EGF_2"/>
    <property type="match status" value="3"/>
</dbReference>
<feature type="domain" description="EGF-like" evidence="6">
    <location>
        <begin position="257"/>
        <end position="294"/>
    </location>
</feature>
<dbReference type="PROSITE" id="PS00022">
    <property type="entry name" value="EGF_1"/>
    <property type="match status" value="7"/>
</dbReference>
<keyword evidence="1 4" id="KW-0245">EGF-like domain</keyword>
<feature type="domain" description="EGF-like" evidence="6">
    <location>
        <begin position="66"/>
        <end position="105"/>
    </location>
</feature>
<dbReference type="OMA" id="HGDCSEV"/>
<accession>F6VN18</accession>
<feature type="disulfide bond" evidence="4">
    <location>
        <begin position="76"/>
        <end position="93"/>
    </location>
</feature>
<dbReference type="PROSITE" id="PS50026">
    <property type="entry name" value="EGF_3"/>
    <property type="match status" value="5"/>
</dbReference>
<feature type="domain" description="EGF-like" evidence="6">
    <location>
        <begin position="180"/>
        <end position="217"/>
    </location>
</feature>
<dbReference type="InParanoid" id="F6VN18"/>
<evidence type="ECO:0000313" key="8">
    <source>
        <dbReference type="Proteomes" id="UP000008144"/>
    </source>
</evidence>
<organism evidence="7 8">
    <name type="scientific">Ciona intestinalis</name>
    <name type="common">Transparent sea squirt</name>
    <name type="synonym">Ascidia intestinalis</name>
    <dbReference type="NCBI Taxonomy" id="7719"/>
    <lineage>
        <taxon>Eukaryota</taxon>
        <taxon>Metazoa</taxon>
        <taxon>Chordata</taxon>
        <taxon>Tunicata</taxon>
        <taxon>Ascidiacea</taxon>
        <taxon>Phlebobranchia</taxon>
        <taxon>Cionidae</taxon>
        <taxon>Ciona</taxon>
    </lineage>
</organism>
<dbReference type="PANTHER" id="PTHR24049">
    <property type="entry name" value="CRUMBS FAMILY MEMBER"/>
    <property type="match status" value="1"/>
</dbReference>
<dbReference type="AlphaFoldDB" id="F6VN18"/>
<reference evidence="8" key="1">
    <citation type="journal article" date="2002" name="Science">
        <title>The draft genome of Ciona intestinalis: insights into chordate and vertebrate origins.</title>
        <authorList>
            <person name="Dehal P."/>
            <person name="Satou Y."/>
            <person name="Campbell R.K."/>
            <person name="Chapman J."/>
            <person name="Degnan B."/>
            <person name="De Tomaso A."/>
            <person name="Davidson B."/>
            <person name="Di Gregorio A."/>
            <person name="Gelpke M."/>
            <person name="Goodstein D.M."/>
            <person name="Harafuji N."/>
            <person name="Hastings K.E."/>
            <person name="Ho I."/>
            <person name="Hotta K."/>
            <person name="Huang W."/>
            <person name="Kawashima T."/>
            <person name="Lemaire P."/>
            <person name="Martinez D."/>
            <person name="Meinertzhagen I.A."/>
            <person name="Necula S."/>
            <person name="Nonaka M."/>
            <person name="Putnam N."/>
            <person name="Rash S."/>
            <person name="Saiga H."/>
            <person name="Satake M."/>
            <person name="Terry A."/>
            <person name="Yamada L."/>
            <person name="Wang H.G."/>
            <person name="Awazu S."/>
            <person name="Azumi K."/>
            <person name="Boore J."/>
            <person name="Branno M."/>
            <person name="Chin-Bow S."/>
            <person name="DeSantis R."/>
            <person name="Doyle S."/>
            <person name="Francino P."/>
            <person name="Keys D.N."/>
            <person name="Haga S."/>
            <person name="Hayashi H."/>
            <person name="Hino K."/>
            <person name="Imai K.S."/>
            <person name="Inaba K."/>
            <person name="Kano S."/>
            <person name="Kobayashi K."/>
            <person name="Kobayashi M."/>
            <person name="Lee B.I."/>
            <person name="Makabe K.W."/>
            <person name="Manohar C."/>
            <person name="Matassi G."/>
            <person name="Medina M."/>
            <person name="Mochizuki Y."/>
            <person name="Mount S."/>
            <person name="Morishita T."/>
            <person name="Miura S."/>
            <person name="Nakayama A."/>
            <person name="Nishizaka S."/>
            <person name="Nomoto H."/>
            <person name="Ohta F."/>
            <person name="Oishi K."/>
            <person name="Rigoutsos I."/>
            <person name="Sano M."/>
            <person name="Sasaki A."/>
            <person name="Sasakura Y."/>
            <person name="Shoguchi E."/>
            <person name="Shin-i T."/>
            <person name="Spagnuolo A."/>
            <person name="Stainier D."/>
            <person name="Suzuki M.M."/>
            <person name="Tassy O."/>
            <person name="Takatori N."/>
            <person name="Tokuoka M."/>
            <person name="Yagi K."/>
            <person name="Yoshizaki F."/>
            <person name="Wada S."/>
            <person name="Zhang C."/>
            <person name="Hyatt P.D."/>
            <person name="Larimer F."/>
            <person name="Detter C."/>
            <person name="Doggett N."/>
            <person name="Glavina T."/>
            <person name="Hawkins T."/>
            <person name="Richardson P."/>
            <person name="Lucas S."/>
            <person name="Kohara Y."/>
            <person name="Levine M."/>
            <person name="Satoh N."/>
            <person name="Rokhsar D.S."/>
        </authorList>
    </citation>
    <scope>NUCLEOTIDE SEQUENCE [LARGE SCALE GENOMIC DNA]</scope>
</reference>
<feature type="disulfide bond" evidence="4">
    <location>
        <begin position="246"/>
        <end position="255"/>
    </location>
</feature>
<feature type="disulfide bond" evidence="4">
    <location>
        <begin position="169"/>
        <end position="178"/>
    </location>
</feature>
<evidence type="ECO:0000256" key="5">
    <source>
        <dbReference type="SAM" id="SignalP"/>
    </source>
</evidence>
<dbReference type="SMART" id="SM00181">
    <property type="entry name" value="EGF"/>
    <property type="match status" value="7"/>
</dbReference>
<feature type="disulfide bond" evidence="4">
    <location>
        <begin position="207"/>
        <end position="216"/>
    </location>
</feature>
<feature type="disulfide bond" evidence="4">
    <location>
        <begin position="150"/>
        <end position="167"/>
    </location>
</feature>
<feature type="signal peptide" evidence="5">
    <location>
        <begin position="1"/>
        <end position="18"/>
    </location>
</feature>
<sequence length="420" mass="44697">MLRVCYFILSCLVIGSISVKEVVKNKWSGTIFEESGDGDICGTNEEFNGEKCVCIDRFVNSTKGCVLGNCFMPNACNGQGACEQGEVLDSYTCNCTGIWEGKDCENTKFCSVLNPCNGHGECTDNACNCTENWFGDRCNEQGICLTSDYCNGHGKCVPGISTNSASCECEDGYSGGQCKTYDECSTATPCSGNGTCYSVDGEWNCTCDKNYDGDTCDNSVSGSCSDTPCGDHGACSVIENGFTCLCDAGFIGDTCNVEDPCVGITCNGHGDCKGDLSGSYECTCIEGWSGDNCTSAKYCSSENACNGNKCTAVDPDFKCNCTGAYKGKTCDIAICPEISETHNKTVIKFPEALTSTSSTSDVICPPGTINENKAYASKQCLMIDGYAKWEQTKFLDCDTPLEMLSITDKCSAIEVITSDL</sequence>
<proteinExistence type="predicted"/>
<evidence type="ECO:0000256" key="3">
    <source>
        <dbReference type="ARBA" id="ARBA00023157"/>
    </source>
</evidence>